<dbReference type="Proteomes" id="UP000588111">
    <property type="component" value="Unassembled WGS sequence"/>
</dbReference>
<evidence type="ECO:0000256" key="1">
    <source>
        <dbReference type="ARBA" id="ARBA00001049"/>
    </source>
</evidence>
<gene>
    <name evidence="13" type="ORF">FHS24_000250</name>
</gene>
<dbReference type="GO" id="GO:0036374">
    <property type="term" value="F:glutathione hydrolase activity"/>
    <property type="evidence" value="ECO:0007669"/>
    <property type="project" value="UniProtKB-UniRule"/>
</dbReference>
<comment type="PTM">
    <text evidence="11">Cleaved by autocatalysis into a large and a small subunit.</text>
</comment>
<dbReference type="Gene3D" id="3.60.20.40">
    <property type="match status" value="1"/>
</dbReference>
<reference evidence="13 14" key="1">
    <citation type="submission" date="2020-08" db="EMBL/GenBank/DDBJ databases">
        <title>Genomic Encyclopedia of Type Strains, Phase III (KMG-III): the genomes of soil and plant-associated and newly described type strains.</title>
        <authorList>
            <person name="Whitman W."/>
        </authorList>
    </citation>
    <scope>NUCLEOTIDE SEQUENCE [LARGE SCALE GENOMIC DNA]</scope>
    <source>
        <strain evidence="13 14">CECT 5885</strain>
    </source>
</reference>
<keyword evidence="14" id="KW-1185">Reference proteome</keyword>
<evidence type="ECO:0000256" key="11">
    <source>
        <dbReference type="RuleBase" id="RU368036"/>
    </source>
</evidence>
<dbReference type="AlphaFoldDB" id="A0A839T9E6"/>
<dbReference type="UniPathway" id="UPA00204"/>
<dbReference type="PRINTS" id="PR01210">
    <property type="entry name" value="GGTRANSPTASE"/>
</dbReference>
<comment type="subunit">
    <text evidence="11">This enzyme consists of two polypeptide chains, which are synthesized in precursor form from a single polypeptide.</text>
</comment>
<accession>A0A839T9E6</accession>
<keyword evidence="11" id="KW-0317">Glutathione biosynthesis</keyword>
<evidence type="ECO:0000256" key="5">
    <source>
        <dbReference type="ARBA" id="ARBA00022801"/>
    </source>
</evidence>
<evidence type="ECO:0000256" key="8">
    <source>
        <dbReference type="ARBA" id="ARBA00047417"/>
    </source>
</evidence>
<evidence type="ECO:0000313" key="13">
    <source>
        <dbReference type="EMBL" id="MBB3105759.1"/>
    </source>
</evidence>
<dbReference type="RefSeq" id="WP_183618033.1">
    <property type="nucleotide sequence ID" value="NZ_CAJHAH010000004.1"/>
</dbReference>
<dbReference type="PROSITE" id="PS00462">
    <property type="entry name" value="G_GLU_TRANSPEPTIDASE"/>
    <property type="match status" value="1"/>
</dbReference>
<keyword evidence="6 11" id="KW-0865">Zymogen</keyword>
<comment type="caution">
    <text evidence="13">The sequence shown here is derived from an EMBL/GenBank/DDBJ whole genome shotgun (WGS) entry which is preliminary data.</text>
</comment>
<dbReference type="Pfam" id="PF01019">
    <property type="entry name" value="G_glu_transpept"/>
    <property type="match status" value="1"/>
</dbReference>
<evidence type="ECO:0000256" key="4">
    <source>
        <dbReference type="ARBA" id="ARBA00022679"/>
    </source>
</evidence>
<dbReference type="InterPro" id="IPR051792">
    <property type="entry name" value="GGT_bact"/>
</dbReference>
<dbReference type="InterPro" id="IPR043137">
    <property type="entry name" value="GGT_ssub_C"/>
</dbReference>
<dbReference type="InterPro" id="IPR029055">
    <property type="entry name" value="Ntn_hydrolases_N"/>
</dbReference>
<dbReference type="SUPFAM" id="SSF56235">
    <property type="entry name" value="N-terminal nucleophile aminohydrolases (Ntn hydrolases)"/>
    <property type="match status" value="1"/>
</dbReference>
<feature type="chain" id="PRO_5032470816" description="Glutathione hydrolase proenzyme" evidence="12">
    <location>
        <begin position="39"/>
        <end position="654"/>
    </location>
</feature>
<feature type="binding site" evidence="10">
    <location>
        <begin position="484"/>
        <end position="486"/>
    </location>
    <ligand>
        <name>L-glutamate</name>
        <dbReference type="ChEBI" id="CHEBI:29985"/>
    </ligand>
</feature>
<comment type="catalytic activity">
    <reaction evidence="2 11">
        <text>glutathione + H2O = L-cysteinylglycine + L-glutamate</text>
        <dbReference type="Rhea" id="RHEA:28807"/>
        <dbReference type="ChEBI" id="CHEBI:15377"/>
        <dbReference type="ChEBI" id="CHEBI:29985"/>
        <dbReference type="ChEBI" id="CHEBI:57925"/>
        <dbReference type="ChEBI" id="CHEBI:61694"/>
        <dbReference type="EC" id="3.4.19.13"/>
    </reaction>
</comment>
<dbReference type="NCBIfam" id="TIGR00066">
    <property type="entry name" value="g_glut_trans"/>
    <property type="match status" value="1"/>
</dbReference>
<comment type="catalytic activity">
    <reaction evidence="8 11">
        <text>an N-terminal (5-L-glutamyl)-[peptide] + an alpha-amino acid = 5-L-glutamyl amino acid + an N-terminal L-alpha-aminoacyl-[peptide]</text>
        <dbReference type="Rhea" id="RHEA:23904"/>
        <dbReference type="Rhea" id="RHEA-COMP:9780"/>
        <dbReference type="Rhea" id="RHEA-COMP:9795"/>
        <dbReference type="ChEBI" id="CHEBI:77644"/>
        <dbReference type="ChEBI" id="CHEBI:78597"/>
        <dbReference type="ChEBI" id="CHEBI:78599"/>
        <dbReference type="ChEBI" id="CHEBI:78608"/>
        <dbReference type="EC" id="2.3.2.2"/>
    </reaction>
</comment>
<evidence type="ECO:0000256" key="2">
    <source>
        <dbReference type="ARBA" id="ARBA00001089"/>
    </source>
</evidence>
<evidence type="ECO:0000313" key="14">
    <source>
        <dbReference type="Proteomes" id="UP000588111"/>
    </source>
</evidence>
<evidence type="ECO:0000256" key="6">
    <source>
        <dbReference type="ARBA" id="ARBA00023145"/>
    </source>
</evidence>
<comment type="catalytic activity">
    <reaction evidence="1 11">
        <text>an S-substituted glutathione + H2O = an S-substituted L-cysteinylglycine + L-glutamate</text>
        <dbReference type="Rhea" id="RHEA:59468"/>
        <dbReference type="ChEBI" id="CHEBI:15377"/>
        <dbReference type="ChEBI" id="CHEBI:29985"/>
        <dbReference type="ChEBI" id="CHEBI:90779"/>
        <dbReference type="ChEBI" id="CHEBI:143103"/>
        <dbReference type="EC" id="3.4.19.13"/>
    </reaction>
</comment>
<comment type="similarity">
    <text evidence="3 11">Belongs to the gamma-glutamyltransferase family.</text>
</comment>
<keyword evidence="7 11" id="KW-0012">Acyltransferase</keyword>
<dbReference type="InterPro" id="IPR000101">
    <property type="entry name" value="GGT_peptidase"/>
</dbReference>
<evidence type="ECO:0000256" key="12">
    <source>
        <dbReference type="SAM" id="SignalP"/>
    </source>
</evidence>
<dbReference type="InterPro" id="IPR055262">
    <property type="entry name" value="GGT_CS"/>
</dbReference>
<feature type="binding site" evidence="10">
    <location>
        <position position="559"/>
    </location>
    <ligand>
        <name>L-glutamate</name>
        <dbReference type="ChEBI" id="CHEBI:29985"/>
    </ligand>
</feature>
<keyword evidence="5 11" id="KW-0378">Hydrolase</keyword>
<sequence>MSTLFSHSHSTQTLTHKKLKSAAVIITSTLLLTVSAHAAETKSTTAKNTVNPTSINTSAINLAIMTDNPTVLSENQRVTKSKSSTLTPTLAKGTAVVNSKTAKTDQAIYSADAIHHPVWAKNGMVATQEALASEIGLKILKDGGNAVDAAVAVGFALAVTLPRAGNIGGGGFMMVYDAKQGKTVALDYREKAPSSASRDMYLDKDGNAVSDLSRYHGLAVGVPGTVAGLLKALEDHGTMSRGQVMAPAIALAENGIEVTAGLSESLEALSDRLQKWPSTKKIFFKPNGSAYQPGERLKQPELAKSLKLIAAKGADGFYKGETARKLVKAINEAGGNMSLQDLANYEAIARVPVKGDYRGYEIVSMPPPSSGGIHIVQILNILEGYPLKDYGQNSAQTIHLMAEAMQLAYADRSEYLGDSDFIDVPASGLTAQPYADKLRALINPNKATPAATIKANNPLPYESDQTTHFSIVDKDGNAVANTYTLNFSYGTGLVAEGTGILLNNEMDDFSAKPGVPNGYGLIGGDANAVEANKRPLSSMSPTLVFKDNKPFIVTGSPGGSRIITTVTQVISNVIDHDMNIAEATHAPRIHDQWLPDEIRIEKALNIDTIKKLESMGHKVSPQSAMGSTQSIMITPNGVYGSSDPRIVDAAVVGY</sequence>
<dbReference type="GO" id="GO:0006750">
    <property type="term" value="P:glutathione biosynthetic process"/>
    <property type="evidence" value="ECO:0007669"/>
    <property type="project" value="UniProtKB-KW"/>
</dbReference>
<dbReference type="PANTHER" id="PTHR43199:SF1">
    <property type="entry name" value="GLUTATHIONE HYDROLASE PROENZYME"/>
    <property type="match status" value="1"/>
</dbReference>
<protein>
    <recommendedName>
        <fullName evidence="11">Glutathione hydrolase proenzyme</fullName>
        <ecNumber evidence="11">2.3.2.2</ecNumber>
        <ecNumber evidence="11">3.4.19.13</ecNumber>
    </recommendedName>
    <component>
        <recommendedName>
            <fullName evidence="11">Glutathione hydrolase large chain</fullName>
        </recommendedName>
    </component>
    <component>
        <recommendedName>
            <fullName evidence="11">Glutathione hydrolase small chain</fullName>
        </recommendedName>
    </component>
</protein>
<name>A0A839T9E6_9GAMM</name>
<dbReference type="GO" id="GO:0006751">
    <property type="term" value="P:glutathione catabolic process"/>
    <property type="evidence" value="ECO:0007669"/>
    <property type="project" value="UniProtKB-UniRule"/>
</dbReference>
<dbReference type="EC" id="2.3.2.2" evidence="11"/>
<proteinExistence type="inferred from homology"/>
<feature type="binding site" evidence="10">
    <location>
        <position position="508"/>
    </location>
    <ligand>
        <name>L-glutamate</name>
        <dbReference type="ChEBI" id="CHEBI:29985"/>
    </ligand>
</feature>
<keyword evidence="4 11" id="KW-0808">Transferase</keyword>
<dbReference type="FunFam" id="3.60.20.40:FF:000003">
    <property type="entry name" value="Gamma-glutamyltranspeptidase"/>
    <property type="match status" value="1"/>
</dbReference>
<evidence type="ECO:0000256" key="3">
    <source>
        <dbReference type="ARBA" id="ARBA00009381"/>
    </source>
</evidence>
<dbReference type="PANTHER" id="PTHR43199">
    <property type="entry name" value="GLUTATHIONE HYDROLASE"/>
    <property type="match status" value="1"/>
</dbReference>
<dbReference type="EMBL" id="JACHXL010000001">
    <property type="protein sequence ID" value="MBB3105759.1"/>
    <property type="molecule type" value="Genomic_DNA"/>
</dbReference>
<evidence type="ECO:0000256" key="10">
    <source>
        <dbReference type="PIRSR" id="PIRSR600101-2"/>
    </source>
</evidence>
<comment type="pathway">
    <text evidence="11">Sulfur metabolism; glutathione metabolism.</text>
</comment>
<organism evidence="13 14">
    <name type="scientific">Psychrobacter luti</name>
    <dbReference type="NCBI Taxonomy" id="198481"/>
    <lineage>
        <taxon>Bacteria</taxon>
        <taxon>Pseudomonadati</taxon>
        <taxon>Pseudomonadota</taxon>
        <taxon>Gammaproteobacteria</taxon>
        <taxon>Moraxellales</taxon>
        <taxon>Moraxellaceae</taxon>
        <taxon>Psychrobacter</taxon>
    </lineage>
</organism>
<dbReference type="InterPro" id="IPR043138">
    <property type="entry name" value="GGT_lsub"/>
</dbReference>
<keyword evidence="12" id="KW-0732">Signal</keyword>
<feature type="active site" description="Nucleophile" evidence="9">
    <location>
        <position position="466"/>
    </location>
</feature>
<dbReference type="EC" id="3.4.19.13" evidence="11"/>
<dbReference type="Gene3D" id="1.10.246.130">
    <property type="match status" value="1"/>
</dbReference>
<dbReference type="GO" id="GO:0103068">
    <property type="term" value="F:leukotriene C4 gamma-glutamyl transferase activity"/>
    <property type="evidence" value="ECO:0007669"/>
    <property type="project" value="UniProtKB-EC"/>
</dbReference>
<feature type="signal peptide" evidence="12">
    <location>
        <begin position="1"/>
        <end position="38"/>
    </location>
</feature>
<evidence type="ECO:0000256" key="9">
    <source>
        <dbReference type="PIRSR" id="PIRSR600101-1"/>
    </source>
</evidence>
<feature type="binding site" evidence="10">
    <location>
        <position position="189"/>
    </location>
    <ligand>
        <name>L-glutamate</name>
        <dbReference type="ChEBI" id="CHEBI:29985"/>
    </ligand>
</feature>
<evidence type="ECO:0000256" key="7">
    <source>
        <dbReference type="ARBA" id="ARBA00023315"/>
    </source>
</evidence>
<feature type="binding site" evidence="10">
    <location>
        <begin position="537"/>
        <end position="538"/>
    </location>
    <ligand>
        <name>L-glutamate</name>
        <dbReference type="ChEBI" id="CHEBI:29985"/>
    </ligand>
</feature>